<dbReference type="Proteomes" id="UP001202479">
    <property type="component" value="Unassembled WGS sequence"/>
</dbReference>
<dbReference type="InterPro" id="IPR033481">
    <property type="entry name" value="Dni1/Fig1"/>
</dbReference>
<dbReference type="GeneID" id="73380565"/>
<comment type="caution">
    <text evidence="2">The sequence shown here is derived from an EMBL/GenBank/DDBJ whole genome shotgun (WGS) entry which is preliminary data.</text>
</comment>
<keyword evidence="3" id="KW-1185">Reference proteome</keyword>
<dbReference type="GO" id="GO:0016020">
    <property type="term" value="C:membrane"/>
    <property type="evidence" value="ECO:0007669"/>
    <property type="project" value="InterPro"/>
</dbReference>
<dbReference type="RefSeq" id="XP_049179932.1">
    <property type="nucleotide sequence ID" value="XM_049324230.1"/>
</dbReference>
<dbReference type="GO" id="GO:0000747">
    <property type="term" value="P:conjugation with cellular fusion"/>
    <property type="evidence" value="ECO:0007669"/>
    <property type="project" value="TreeGrafter"/>
</dbReference>
<organism evidence="2 3">
    <name type="scientific">Candida oxycetoniae</name>
    <dbReference type="NCBI Taxonomy" id="497107"/>
    <lineage>
        <taxon>Eukaryota</taxon>
        <taxon>Fungi</taxon>
        <taxon>Dikarya</taxon>
        <taxon>Ascomycota</taxon>
        <taxon>Saccharomycotina</taxon>
        <taxon>Pichiomycetes</taxon>
        <taxon>Debaryomycetaceae</taxon>
        <taxon>Candida/Lodderomyces clade</taxon>
        <taxon>Candida</taxon>
    </lineage>
</organism>
<feature type="transmembrane region" description="Helical" evidence="1">
    <location>
        <begin position="139"/>
        <end position="159"/>
    </location>
</feature>
<evidence type="ECO:0000256" key="1">
    <source>
        <dbReference type="SAM" id="Phobius"/>
    </source>
</evidence>
<dbReference type="PANTHER" id="PTHR28092">
    <property type="entry name" value="FACTOR-INDUCED GENE 1 PROTEIN"/>
    <property type="match status" value="1"/>
</dbReference>
<dbReference type="GO" id="GO:0043332">
    <property type="term" value="C:mating projection tip"/>
    <property type="evidence" value="ECO:0007669"/>
    <property type="project" value="TreeGrafter"/>
</dbReference>
<proteinExistence type="predicted"/>
<dbReference type="EMBL" id="JAHUZD010000106">
    <property type="protein sequence ID" value="KAI3404187.2"/>
    <property type="molecule type" value="Genomic_DNA"/>
</dbReference>
<keyword evidence="1" id="KW-0472">Membrane</keyword>
<dbReference type="AlphaFoldDB" id="A0AAI9SWD4"/>
<dbReference type="Pfam" id="PF12351">
    <property type="entry name" value="Fig1"/>
    <property type="match status" value="1"/>
</dbReference>
<evidence type="ECO:0000313" key="3">
    <source>
        <dbReference type="Proteomes" id="UP001202479"/>
    </source>
</evidence>
<feature type="transmembrane region" description="Helical" evidence="1">
    <location>
        <begin position="218"/>
        <end position="237"/>
    </location>
</feature>
<dbReference type="PANTHER" id="PTHR28092:SF1">
    <property type="entry name" value="FACTOR-INDUCED GENE 1 PROTEIN"/>
    <property type="match status" value="1"/>
</dbReference>
<keyword evidence="1" id="KW-1133">Transmembrane helix</keyword>
<keyword evidence="1" id="KW-0812">Transmembrane</keyword>
<sequence>MMVFAISKPMLFLTIIIQFIATVLLSFLLLGCINTSSNYSSVYLFQYKYNSSSTLYKNLSPSLSTNITATTSASNSTLLSDVHVSIGYLAACIDIATQKTCTYYSQIQNIPQFSISFDGVNFNLLNIATSFNEICHPHLLMATIILTLVCLIILCYMILPLPFRPYMEKFGALLSFINLLLWGLGAMLQLQSVKTSDKMVQQSSFDLISGVSGSRAEIMTWISFAFNFIVFASLLLMNWQRFRTNRDLINEDANIVSQTYLNEKV</sequence>
<evidence type="ECO:0000313" key="2">
    <source>
        <dbReference type="EMBL" id="KAI3404187.2"/>
    </source>
</evidence>
<accession>A0AAI9SWD4</accession>
<reference evidence="2" key="1">
    <citation type="journal article" date="2022" name="DNA Res.">
        <title>Genome analysis of five recently described species of the CUG-Ser clade uncovers Candida theae as a new hybrid lineage with pathogenic potential in the Candida parapsilosis species complex.</title>
        <authorList>
            <person name="Mixao V."/>
            <person name="Del Olmo V."/>
            <person name="Hegedusova E."/>
            <person name="Saus E."/>
            <person name="Pryszcz L."/>
            <person name="Cillingova A."/>
            <person name="Nosek J."/>
            <person name="Gabaldon T."/>
        </authorList>
    </citation>
    <scope>NUCLEOTIDE SEQUENCE</scope>
    <source>
        <strain evidence="2">CBS 10844</strain>
    </source>
</reference>
<name>A0AAI9SWD4_9ASCO</name>
<feature type="transmembrane region" description="Helical" evidence="1">
    <location>
        <begin position="171"/>
        <end position="190"/>
    </location>
</feature>
<gene>
    <name evidence="2" type="ORF">KGF56_002948</name>
</gene>
<protein>
    <submittedName>
        <fullName evidence="2">Uncharacterized protein</fullName>
    </submittedName>
</protein>